<dbReference type="Proteomes" id="UP000429958">
    <property type="component" value="Unassembled WGS sequence"/>
</dbReference>
<sequence>MPKIFMTMERTTRVSKEFDVTDTEMEAIKNGEVPNWDEMRQAIDDPNEERDIEYDCQVQDEDERILIDWGQCSQ</sequence>
<organism evidence="1 2">
    <name type="scientific">Clostridium porci</name>
    <dbReference type="NCBI Taxonomy" id="2605778"/>
    <lineage>
        <taxon>Bacteria</taxon>
        <taxon>Bacillati</taxon>
        <taxon>Bacillota</taxon>
        <taxon>Clostridia</taxon>
        <taxon>Eubacteriales</taxon>
        <taxon>Clostridiaceae</taxon>
        <taxon>Clostridium</taxon>
    </lineage>
</organism>
<dbReference type="RefSeq" id="WP_154472023.1">
    <property type="nucleotide sequence ID" value="NZ_VUMD01000006.1"/>
</dbReference>
<dbReference type="AlphaFoldDB" id="A0A7X2TCI3"/>
<gene>
    <name evidence="1" type="ORF">FYJ39_08345</name>
</gene>
<proteinExistence type="predicted"/>
<keyword evidence="2" id="KW-1185">Reference proteome</keyword>
<reference evidence="1 2" key="1">
    <citation type="submission" date="2019-08" db="EMBL/GenBank/DDBJ databases">
        <title>In-depth cultivation of the pig gut microbiome towards novel bacterial diversity and tailored functional studies.</title>
        <authorList>
            <person name="Wylensek D."/>
            <person name="Hitch T.C.A."/>
            <person name="Clavel T."/>
        </authorList>
    </citation>
    <scope>NUCLEOTIDE SEQUENCE [LARGE SCALE GENOMIC DNA]</scope>
    <source>
        <strain evidence="1 2">WCA-389-WT-23D1</strain>
    </source>
</reference>
<evidence type="ECO:0000313" key="2">
    <source>
        <dbReference type="Proteomes" id="UP000429958"/>
    </source>
</evidence>
<comment type="caution">
    <text evidence="1">The sequence shown here is derived from an EMBL/GenBank/DDBJ whole genome shotgun (WGS) entry which is preliminary data.</text>
</comment>
<protein>
    <submittedName>
        <fullName evidence="1">Uncharacterized protein</fullName>
    </submittedName>
</protein>
<accession>A0A7X2TCI3</accession>
<name>A0A7X2TCI3_9CLOT</name>
<dbReference type="EMBL" id="VUMD01000006">
    <property type="protein sequence ID" value="MSS36580.1"/>
    <property type="molecule type" value="Genomic_DNA"/>
</dbReference>
<evidence type="ECO:0000313" key="1">
    <source>
        <dbReference type="EMBL" id="MSS36580.1"/>
    </source>
</evidence>